<dbReference type="RefSeq" id="WP_194536538.1">
    <property type="nucleotide sequence ID" value="NZ_JACEFB010000001.1"/>
</dbReference>
<reference evidence="1 2" key="1">
    <citation type="submission" date="2020-07" db="EMBL/GenBank/DDBJ databases">
        <title>Thermogemmata thermophila gen. nov., sp. nov., a novel moderate thermophilic planctomycete from a Kamchatka hot spring.</title>
        <authorList>
            <person name="Elcheninov A.G."/>
            <person name="Podosokorskaya O.A."/>
            <person name="Kovaleva O.L."/>
            <person name="Novikov A."/>
            <person name="Bonch-Osmolovskaya E.A."/>
            <person name="Toshchakov S.V."/>
            <person name="Kublanov I.V."/>
        </authorList>
    </citation>
    <scope>NUCLEOTIDE SEQUENCE [LARGE SCALE GENOMIC DNA]</scope>
    <source>
        <strain evidence="1 2">2918</strain>
    </source>
</reference>
<sequence>MGYTLRRGLLGGCFLLLFAEVALAGWVTIKNQTGQTLIIQETFIVAGQARRGKPIQLVAGETVREFLPLPTIKNVEIYDPKNPTRPLWTGKLPCKNDNQTYVLSSANGQITVQAIPTAK</sequence>
<proteinExistence type="predicted"/>
<organism evidence="1 2">
    <name type="scientific">Thermogemmata fonticola</name>
    <dbReference type="NCBI Taxonomy" id="2755323"/>
    <lineage>
        <taxon>Bacteria</taxon>
        <taxon>Pseudomonadati</taxon>
        <taxon>Planctomycetota</taxon>
        <taxon>Planctomycetia</taxon>
        <taxon>Gemmatales</taxon>
        <taxon>Gemmataceae</taxon>
        <taxon>Thermogemmata</taxon>
    </lineage>
</organism>
<dbReference type="Proteomes" id="UP000542342">
    <property type="component" value="Unassembled WGS sequence"/>
</dbReference>
<accession>A0A7V8VCB6</accession>
<evidence type="ECO:0000313" key="2">
    <source>
        <dbReference type="Proteomes" id="UP000542342"/>
    </source>
</evidence>
<name>A0A7V8VCB6_9BACT</name>
<dbReference type="EMBL" id="JACEFB010000001">
    <property type="protein sequence ID" value="MBA2225147.1"/>
    <property type="molecule type" value="Genomic_DNA"/>
</dbReference>
<gene>
    <name evidence="1" type="ORF">H0921_03110</name>
</gene>
<evidence type="ECO:0000313" key="1">
    <source>
        <dbReference type="EMBL" id="MBA2225147.1"/>
    </source>
</evidence>
<keyword evidence="2" id="KW-1185">Reference proteome</keyword>
<protein>
    <submittedName>
        <fullName evidence="1">Uncharacterized protein</fullName>
    </submittedName>
</protein>
<dbReference type="AlphaFoldDB" id="A0A7V8VCB6"/>
<comment type="caution">
    <text evidence="1">The sequence shown here is derived from an EMBL/GenBank/DDBJ whole genome shotgun (WGS) entry which is preliminary data.</text>
</comment>